<organism evidence="2 3">
    <name type="scientific">Lentinus brumalis</name>
    <dbReference type="NCBI Taxonomy" id="2498619"/>
    <lineage>
        <taxon>Eukaryota</taxon>
        <taxon>Fungi</taxon>
        <taxon>Dikarya</taxon>
        <taxon>Basidiomycota</taxon>
        <taxon>Agaricomycotina</taxon>
        <taxon>Agaricomycetes</taxon>
        <taxon>Polyporales</taxon>
        <taxon>Polyporaceae</taxon>
        <taxon>Lentinus</taxon>
    </lineage>
</organism>
<evidence type="ECO:0000256" key="1">
    <source>
        <dbReference type="SAM" id="MobiDB-lite"/>
    </source>
</evidence>
<dbReference type="OrthoDB" id="10520643at2759"/>
<proteinExistence type="predicted"/>
<gene>
    <name evidence="2" type="ORF">OH76DRAFT_1401251</name>
</gene>
<evidence type="ECO:0000313" key="2">
    <source>
        <dbReference type="EMBL" id="RDX51802.1"/>
    </source>
</evidence>
<feature type="compositionally biased region" description="Basic and acidic residues" evidence="1">
    <location>
        <begin position="77"/>
        <end position="86"/>
    </location>
</feature>
<sequence>MAAGVDAASFMVTNNASDITSSFVLPLRTEELSQMYPSSYDTGPMVAGMFQSAPQQFSLVPSYGGNPQYEQHAVHQHPLDPHRLPEPADAGDQFDDSYGLDPLGYSQPPSLPSNPVYPGLVETPAYQAQHGAHTGAILQQLGSGYPAMDDALNMWSTAPSFYGWDDWGPFLNNVGHQGRPRS</sequence>
<dbReference type="AlphaFoldDB" id="A0A371DGZ1"/>
<accession>A0A371DGZ1</accession>
<dbReference type="Proteomes" id="UP000256964">
    <property type="component" value="Unassembled WGS sequence"/>
</dbReference>
<dbReference type="EMBL" id="KZ857393">
    <property type="protein sequence ID" value="RDX51802.1"/>
    <property type="molecule type" value="Genomic_DNA"/>
</dbReference>
<keyword evidence="3" id="KW-1185">Reference proteome</keyword>
<reference evidence="2 3" key="1">
    <citation type="journal article" date="2018" name="Biotechnol. Biofuels">
        <title>Integrative visual omics of the white-rot fungus Polyporus brumalis exposes the biotechnological potential of its oxidative enzymes for delignifying raw plant biomass.</title>
        <authorList>
            <person name="Miyauchi S."/>
            <person name="Rancon A."/>
            <person name="Drula E."/>
            <person name="Hage H."/>
            <person name="Chaduli D."/>
            <person name="Favel A."/>
            <person name="Grisel S."/>
            <person name="Henrissat B."/>
            <person name="Herpoel-Gimbert I."/>
            <person name="Ruiz-Duenas F.J."/>
            <person name="Chevret D."/>
            <person name="Hainaut M."/>
            <person name="Lin J."/>
            <person name="Wang M."/>
            <person name="Pangilinan J."/>
            <person name="Lipzen A."/>
            <person name="Lesage-Meessen L."/>
            <person name="Navarro D."/>
            <person name="Riley R."/>
            <person name="Grigoriev I.V."/>
            <person name="Zhou S."/>
            <person name="Raouche S."/>
            <person name="Rosso M.N."/>
        </authorList>
    </citation>
    <scope>NUCLEOTIDE SEQUENCE [LARGE SCALE GENOMIC DNA]</scope>
    <source>
        <strain evidence="2 3">BRFM 1820</strain>
    </source>
</reference>
<evidence type="ECO:0000313" key="3">
    <source>
        <dbReference type="Proteomes" id="UP000256964"/>
    </source>
</evidence>
<feature type="region of interest" description="Disordered" evidence="1">
    <location>
        <begin position="74"/>
        <end position="113"/>
    </location>
</feature>
<protein>
    <submittedName>
        <fullName evidence="2">Uncharacterized protein</fullName>
    </submittedName>
</protein>
<name>A0A371DGZ1_9APHY</name>